<name>A0A8H6YM75_9AGAR</name>
<feature type="coiled-coil region" evidence="1">
    <location>
        <begin position="380"/>
        <end position="407"/>
    </location>
</feature>
<evidence type="ECO:0000313" key="3">
    <source>
        <dbReference type="EMBL" id="KAF7362513.1"/>
    </source>
</evidence>
<dbReference type="EMBL" id="JACAZI010000004">
    <property type="protein sequence ID" value="KAF7362513.1"/>
    <property type="molecule type" value="Genomic_DNA"/>
</dbReference>
<sequence>MQACLRPLGVCSSSRFYASKYAILTRRLGTRNSHIPPPFPPPQNPQWVRLDALPDPVKNDHSDGVLETTGLPPAAVKQNESLTREAQSTPLDDILSVSEAQSSLAEQLSDRPTVKVKPFRMRPGQSSKMRNFLPYTDSLKEVILRDTDPKLVDVTPTLAGRRPPLLVFGHRTARNWAAGGRPAHSAGRRPPFLAFGNRPPRAAAHATTPASESTSTPTRVAPHERGPSSSVALVDLPPIPPGDVTGIQMWITTRASRYKGETNNKDENWRLGATIHFRTPAAAEDFRATPLLLEVSPPPSSTPLGSTNSISSTTAGRAQLRTFPSPEHAEEWSPDELVRLAGETPVWRHAAMTPPATLDPRALPFEVAESEDLDMEGVAVDASEEGANEETEEQEQLRERAEVLKSMWDRLETKIEPARQAPIDVEVDVSSSGVEIDGEQAEDARATSQSPTIRSSEGGAMWVKAAEREAGVDMEATQSQSQSVWLPKSDFTKKRRKEKAIFALTKVLAVLSANSNEGALAYRGEGAEGVSEAGMEVQGRSTDVEVDLDAHPPTPLTKEELKRRRKKGKIALRGLQSFLEGRDLDTAVEKELDEKETKKLLALAKAKEVQDDVVASKVGADTGETTAAAANDLLRSLLEVRGETRPVEKKLNRKEKRKEKQRLLALAMAKEVQDHDGVASNVDADIAQTVPSASAEEDTLDLGSLKQRAQQQLLSSPNDTSSILVSVPLHPVHDSDKHHTPQRVTRWLALRVPGSGVPVFASPPPEPDYASPAEAPEEEQDQGPEEQGGEEQDTSVELYTALLRKALARERALEASLRHARAEAQEGGRWRRRVRPRRRWVEEAEDELGVGEGESQGEEGGTGAWAYELHALVAFADTQAAARARTVVPVQVPAYADSGVRFVTEPWREALGGTPTVDPGSETMSHSDGAREGWARRLAREHRTEARAREREKERERQRGAAEGTWGKERLSEIRERLRRAQRREEWEREREAAWARGGAREAARLQVGEDTGMESAAAAGSEVSEDDSESDTDSEESSGSSSSSSDSSDSESEDSDSDSEESESEDLSLDEGEPSHQNDAEPASGPTPPSSLEPARALPYVARF</sequence>
<evidence type="ECO:0000313" key="4">
    <source>
        <dbReference type="Proteomes" id="UP000620124"/>
    </source>
</evidence>
<feature type="compositionally biased region" description="Low complexity" evidence="2">
    <location>
        <begin position="198"/>
        <end position="219"/>
    </location>
</feature>
<feature type="region of interest" description="Disordered" evidence="2">
    <location>
        <begin position="756"/>
        <end position="793"/>
    </location>
</feature>
<organism evidence="3 4">
    <name type="scientific">Mycena venus</name>
    <dbReference type="NCBI Taxonomy" id="2733690"/>
    <lineage>
        <taxon>Eukaryota</taxon>
        <taxon>Fungi</taxon>
        <taxon>Dikarya</taxon>
        <taxon>Basidiomycota</taxon>
        <taxon>Agaricomycotina</taxon>
        <taxon>Agaricomycetes</taxon>
        <taxon>Agaricomycetidae</taxon>
        <taxon>Agaricales</taxon>
        <taxon>Marasmiineae</taxon>
        <taxon>Mycenaceae</taxon>
        <taxon>Mycena</taxon>
    </lineage>
</organism>
<dbReference type="Proteomes" id="UP000620124">
    <property type="component" value="Unassembled WGS sequence"/>
</dbReference>
<comment type="caution">
    <text evidence="3">The sequence shown here is derived from an EMBL/GenBank/DDBJ whole genome shotgun (WGS) entry which is preliminary data.</text>
</comment>
<feature type="compositionally biased region" description="Acidic residues" evidence="2">
    <location>
        <begin position="775"/>
        <end position="793"/>
    </location>
</feature>
<accession>A0A8H6YM75</accession>
<feature type="compositionally biased region" description="Polar residues" evidence="2">
    <location>
        <begin position="446"/>
        <end position="455"/>
    </location>
</feature>
<dbReference type="AlphaFoldDB" id="A0A8H6YM75"/>
<reference evidence="3" key="1">
    <citation type="submission" date="2020-05" db="EMBL/GenBank/DDBJ databases">
        <title>Mycena genomes resolve the evolution of fungal bioluminescence.</title>
        <authorList>
            <person name="Tsai I.J."/>
        </authorList>
    </citation>
    <scope>NUCLEOTIDE SEQUENCE</scope>
    <source>
        <strain evidence="3">CCC161011</strain>
    </source>
</reference>
<dbReference type="OrthoDB" id="3071727at2759"/>
<feature type="compositionally biased region" description="Acidic residues" evidence="2">
    <location>
        <begin position="1049"/>
        <end position="1073"/>
    </location>
</feature>
<keyword evidence="1" id="KW-0175">Coiled coil</keyword>
<feature type="compositionally biased region" description="Basic and acidic residues" evidence="2">
    <location>
        <begin position="941"/>
        <end position="976"/>
    </location>
</feature>
<feature type="compositionally biased region" description="Acidic residues" evidence="2">
    <location>
        <begin position="1024"/>
        <end position="1037"/>
    </location>
</feature>
<feature type="region of interest" description="Disordered" evidence="2">
    <location>
        <begin position="437"/>
        <end position="456"/>
    </location>
</feature>
<protein>
    <submittedName>
        <fullName evidence="3">Uncharacterized protein</fullName>
    </submittedName>
</protein>
<feature type="compositionally biased region" description="Low complexity" evidence="2">
    <location>
        <begin position="1038"/>
        <end position="1048"/>
    </location>
</feature>
<gene>
    <name evidence="3" type="ORF">MVEN_00599100</name>
</gene>
<evidence type="ECO:0000256" key="1">
    <source>
        <dbReference type="SAM" id="Coils"/>
    </source>
</evidence>
<evidence type="ECO:0000256" key="2">
    <source>
        <dbReference type="SAM" id="MobiDB-lite"/>
    </source>
</evidence>
<feature type="compositionally biased region" description="Basic and acidic residues" evidence="2">
    <location>
        <begin position="983"/>
        <end position="1004"/>
    </location>
</feature>
<keyword evidence="4" id="KW-1185">Reference proteome</keyword>
<feature type="region of interest" description="Disordered" evidence="2">
    <location>
        <begin position="196"/>
        <end position="236"/>
    </location>
</feature>
<proteinExistence type="predicted"/>
<feature type="region of interest" description="Disordered" evidence="2">
    <location>
        <begin position="912"/>
        <end position="1105"/>
    </location>
</feature>